<reference evidence="2 3" key="1">
    <citation type="submission" date="2018-03" db="EMBL/GenBank/DDBJ databases">
        <title>Draft genome sequence of Rohu Carp (Labeo rohita).</title>
        <authorList>
            <person name="Das P."/>
            <person name="Kushwaha B."/>
            <person name="Joshi C.G."/>
            <person name="Kumar D."/>
            <person name="Nagpure N.S."/>
            <person name="Sahoo L."/>
            <person name="Das S.P."/>
            <person name="Bit A."/>
            <person name="Patnaik S."/>
            <person name="Meher P.K."/>
            <person name="Jayasankar P."/>
            <person name="Koringa P.G."/>
            <person name="Patel N.V."/>
            <person name="Hinsu A.T."/>
            <person name="Kumar R."/>
            <person name="Pandey M."/>
            <person name="Agarwal S."/>
            <person name="Srivastava S."/>
            <person name="Singh M."/>
            <person name="Iquebal M.A."/>
            <person name="Jaiswal S."/>
            <person name="Angadi U.B."/>
            <person name="Kumar N."/>
            <person name="Raza M."/>
            <person name="Shah T.M."/>
            <person name="Rai A."/>
            <person name="Jena J.K."/>
        </authorList>
    </citation>
    <scope>NUCLEOTIDE SEQUENCE [LARGE SCALE GENOMIC DNA]</scope>
    <source>
        <strain evidence="2">DASCIFA01</strain>
        <tissue evidence="2">Testis</tissue>
    </source>
</reference>
<evidence type="ECO:0000313" key="2">
    <source>
        <dbReference type="EMBL" id="RXN38872.1"/>
    </source>
</evidence>
<keyword evidence="3" id="KW-1185">Reference proteome</keyword>
<dbReference type="InterPro" id="IPR057954">
    <property type="entry name" value="SET_TTL12"/>
</dbReference>
<organism evidence="2 3">
    <name type="scientific">Labeo rohita</name>
    <name type="common">Indian major carp</name>
    <name type="synonym">Cyprinus rohita</name>
    <dbReference type="NCBI Taxonomy" id="84645"/>
    <lineage>
        <taxon>Eukaryota</taxon>
        <taxon>Metazoa</taxon>
        <taxon>Chordata</taxon>
        <taxon>Craniata</taxon>
        <taxon>Vertebrata</taxon>
        <taxon>Euteleostomi</taxon>
        <taxon>Actinopterygii</taxon>
        <taxon>Neopterygii</taxon>
        <taxon>Teleostei</taxon>
        <taxon>Ostariophysi</taxon>
        <taxon>Cypriniformes</taxon>
        <taxon>Cyprinidae</taxon>
        <taxon>Labeoninae</taxon>
        <taxon>Labeonini</taxon>
        <taxon>Labeo</taxon>
    </lineage>
</organism>
<dbReference type="GO" id="GO:0016874">
    <property type="term" value="F:ligase activity"/>
    <property type="evidence" value="ECO:0007669"/>
    <property type="project" value="UniProtKB-KW"/>
</dbReference>
<accession>A0A498P2L1</accession>
<evidence type="ECO:0000313" key="3">
    <source>
        <dbReference type="Proteomes" id="UP000290572"/>
    </source>
</evidence>
<dbReference type="EMBL" id="QBIY01004410">
    <property type="protein sequence ID" value="RXN38872.1"/>
    <property type="molecule type" value="Genomic_DNA"/>
</dbReference>
<protein>
    <submittedName>
        <fullName evidence="2">Tubulin--tyrosine ligase 12</fullName>
    </submittedName>
</protein>
<dbReference type="Gene3D" id="3.30.470.20">
    <property type="entry name" value="ATP-grasp fold, B domain"/>
    <property type="match status" value="1"/>
</dbReference>
<dbReference type="InterPro" id="IPR004344">
    <property type="entry name" value="TTL/TTLL_fam"/>
</dbReference>
<dbReference type="PROSITE" id="PS51221">
    <property type="entry name" value="TTL"/>
    <property type="match status" value="1"/>
</dbReference>
<evidence type="ECO:0000259" key="1">
    <source>
        <dbReference type="Pfam" id="PF25556"/>
    </source>
</evidence>
<name>A0A498P2L1_LABRO</name>
<evidence type="ECO:0007829" key="4">
    <source>
        <dbReference type="PeptideAtlas" id="A0A498P2L1"/>
    </source>
</evidence>
<dbReference type="PANTHER" id="PTHR46088:SF1">
    <property type="entry name" value="TUBULIN--TYROSINE LIGASE-LIKE PROTEIN 12"/>
    <property type="match status" value="1"/>
</dbReference>
<dbReference type="InterPro" id="IPR027749">
    <property type="entry name" value="TTLL12"/>
</dbReference>
<comment type="caution">
    <text evidence="2">The sequence shown here is derived from an EMBL/GenBank/DDBJ whole genome shotgun (WGS) entry which is preliminary data.</text>
</comment>
<dbReference type="STRING" id="84645.A0A498P2L1"/>
<dbReference type="AlphaFoldDB" id="A0A498P2L1"/>
<gene>
    <name evidence="2" type="ORF">ROHU_000736</name>
</gene>
<dbReference type="Pfam" id="PF25556">
    <property type="entry name" value="SET_TTL"/>
    <property type="match status" value="1"/>
</dbReference>
<dbReference type="PANTHER" id="PTHR46088">
    <property type="entry name" value="TUBULIN--TYROSINE LIGASE-LIKE PROTEIN 12"/>
    <property type="match status" value="1"/>
</dbReference>
<feature type="domain" description="Tubulin--tyrosine ligase-like protein 12 SET-like" evidence="1">
    <location>
        <begin position="70"/>
        <end position="242"/>
    </location>
</feature>
<keyword evidence="2" id="KW-0436">Ligase</keyword>
<sequence>MQNGNVNGEEDEAYQLFLSQHSAALKAARIPPLYWKSLHLKLASEVFDAGEVFGIMQVEEEDEDEENERRVNPGDEVAYKVIVTRESGLQAADPTSVFLVDHAWTYRVESARQQLLEIPGLLIRMASLMGLPFHGEAPDPDIVDLVLDNMWKYNQTYQLSQGSAEEKVPVWYIMDEFGSRVQHSSQPTCCMAPLFYTPQQIAYSVLWPLQDLENGDEVTRDFAYGETDSLVRRCRLLPWVADELEAVSEDVQEPSDLYYETILQENKEKLPVDIQPYCVPDGKVLKVYTEMKQVLDHLKNPRFQFTENEEEADVIWAFSHIRDYRKLSEERPHVLLNQFPCETVLTTKDCLASVARRSKGGQEAPWLPKTFNLQTELPQFIRHYLQRQERGLDNHWICKPWNLARGLDTHITNSLNYIIRQRESTPKVVSKYLEDPVLFHREEVGMVKFDIRYMVLLRSVEPLRLYAYDVFWLRFANKPFSLDTFDDYQKHYTVMNYAADVQLKQIHYDEFIPMFESQYPQYPWKQVEADIFKAFAELFQAASCRPAPYGICGYPSSRAIYAIDLMLKWDQMTEGERVMQPQILENSYCIRATAAAIEKPVPCRDTHGVQISILRQGAKIGLHLSTKSDFNFSTKNGLHLSTKSDFNLSTKNGLHLSTMLPGMINPMRSKDSASHNFKTHYREDFPMDNKRLQISGGLAQAM</sequence>
<dbReference type="Pfam" id="PF03133">
    <property type="entry name" value="TTL"/>
    <property type="match status" value="1"/>
</dbReference>
<keyword evidence="4" id="KW-1267">Proteomics identification</keyword>
<dbReference type="GO" id="GO:0005737">
    <property type="term" value="C:cytoplasm"/>
    <property type="evidence" value="ECO:0007669"/>
    <property type="project" value="TreeGrafter"/>
</dbReference>
<dbReference type="Proteomes" id="UP000290572">
    <property type="component" value="Unassembled WGS sequence"/>
</dbReference>
<proteinExistence type="evidence at protein level"/>